<evidence type="ECO:0000313" key="8">
    <source>
        <dbReference type="Proteomes" id="UP000251120"/>
    </source>
</evidence>
<feature type="coiled-coil region" evidence="5">
    <location>
        <begin position="191"/>
        <end position="218"/>
    </location>
</feature>
<reference evidence="6 8" key="1">
    <citation type="submission" date="2017-06" db="EMBL/GenBank/DDBJ databases">
        <title>Complete genome of Francisella adeliensis.</title>
        <authorList>
            <person name="Vallesi A."/>
            <person name="Sjodin A."/>
        </authorList>
    </citation>
    <scope>NUCLEOTIDE SEQUENCE [LARGE SCALE GENOMIC DNA]</scope>
    <source>
        <strain evidence="6 8">FDC440</strain>
    </source>
</reference>
<proteinExistence type="inferred from homology"/>
<evidence type="ECO:0000256" key="4">
    <source>
        <dbReference type="ARBA" id="ARBA00023172"/>
    </source>
</evidence>
<sequence length="478" mass="55112">MIIIVGLIFVVVVLATVFLMMLSKKTKEVQNITKSFEEYKNTTQNELMQLRSKEVTFDTLLEQEKQKNIELKEDKAQRIEELKQELSLARSKVDNFIEEIKNYKSENSKLETQLKEQNIAMQDKLELLQNSEAKLKTEFENLANKIFESNSQKLNQKNQESLSNVLNPVREQLKDFRSRVDTIYEKDTAGRVELKHELQTLKELNQKMSEEAHNLTTALKGDKKQQGNWGEMVLEKVLESSGLRKGEEYLREFTLKADENTKFRPDVIIKLPENRDIIIDAKTSLVAYDNFIGAETELEKTKYTNEHINALKNHIDGLSLKEYEKLEGVNSLDFIFIFVPIENALTLALSKNIPNYDKNLYEYAFQKKIILVSPTTLLLALKVIENTWKYEKQAKSITAIYSRAEELYKKFVGFVEDLEKVGKSINDATKSYDNAFSKLKSGNGNLIGQAEKLKIVSNIKPKKEIKSDLVEIGLEDDK</sequence>
<evidence type="ECO:0000313" key="7">
    <source>
        <dbReference type="EMBL" id="QIW11679.1"/>
    </source>
</evidence>
<dbReference type="RefSeq" id="WP_112869624.1">
    <property type="nucleotide sequence ID" value="NZ_CP021781.1"/>
</dbReference>
<keyword evidence="9" id="KW-1185">Reference proteome</keyword>
<protein>
    <submittedName>
        <fullName evidence="7">DNA recombination protein RmuC</fullName>
    </submittedName>
    <submittedName>
        <fullName evidence="6">Recombinase RmuC</fullName>
    </submittedName>
</protein>
<dbReference type="OrthoDB" id="9765111at2"/>
<evidence type="ECO:0000256" key="3">
    <source>
        <dbReference type="ARBA" id="ARBA00023054"/>
    </source>
</evidence>
<evidence type="ECO:0000256" key="2">
    <source>
        <dbReference type="ARBA" id="ARBA00009840"/>
    </source>
</evidence>
<keyword evidence="4" id="KW-0233">DNA recombination</keyword>
<evidence type="ECO:0000313" key="9">
    <source>
        <dbReference type="Proteomes" id="UP000681131"/>
    </source>
</evidence>
<dbReference type="AlphaFoldDB" id="A0A2Z4XX47"/>
<comment type="similarity">
    <text evidence="2">Belongs to the RmuC family.</text>
</comment>
<feature type="coiled-coil region" evidence="5">
    <location>
        <begin position="61"/>
        <end position="145"/>
    </location>
</feature>
<dbReference type="GO" id="GO:0006310">
    <property type="term" value="P:DNA recombination"/>
    <property type="evidence" value="ECO:0007669"/>
    <property type="project" value="UniProtKB-KW"/>
</dbReference>
<name>A0A2Z4XX47_9GAMM</name>
<dbReference type="EMBL" id="CP043424">
    <property type="protein sequence ID" value="QIW11679.1"/>
    <property type="molecule type" value="Genomic_DNA"/>
</dbReference>
<dbReference type="Proteomes" id="UP000251120">
    <property type="component" value="Chromosome"/>
</dbReference>
<dbReference type="PANTHER" id="PTHR30563:SF0">
    <property type="entry name" value="DNA RECOMBINATION PROTEIN RMUC"/>
    <property type="match status" value="1"/>
</dbReference>
<dbReference type="EMBL" id="CP021781">
    <property type="protein sequence ID" value="AXA33451.1"/>
    <property type="molecule type" value="Genomic_DNA"/>
</dbReference>
<evidence type="ECO:0000256" key="1">
    <source>
        <dbReference type="ARBA" id="ARBA00003416"/>
    </source>
</evidence>
<evidence type="ECO:0000313" key="6">
    <source>
        <dbReference type="EMBL" id="AXA33451.1"/>
    </source>
</evidence>
<organism evidence="6 8">
    <name type="scientific">Francisella adeliensis</name>
    <dbReference type="NCBI Taxonomy" id="2007306"/>
    <lineage>
        <taxon>Bacteria</taxon>
        <taxon>Pseudomonadati</taxon>
        <taxon>Pseudomonadota</taxon>
        <taxon>Gammaproteobacteria</taxon>
        <taxon>Thiotrichales</taxon>
        <taxon>Francisellaceae</taxon>
        <taxon>Francisella</taxon>
    </lineage>
</organism>
<accession>A0A2Z4XX47</accession>
<comment type="function">
    <text evidence="1">Involved in DNA recombination.</text>
</comment>
<dbReference type="KEGG" id="fad:CDH04_03040"/>
<dbReference type="InterPro" id="IPR003798">
    <property type="entry name" value="DNA_recombination_RmuC"/>
</dbReference>
<dbReference type="PANTHER" id="PTHR30563">
    <property type="entry name" value="DNA RECOMBINATION PROTEIN RMUC"/>
    <property type="match status" value="1"/>
</dbReference>
<dbReference type="Proteomes" id="UP000681131">
    <property type="component" value="Chromosome"/>
</dbReference>
<dbReference type="Pfam" id="PF02646">
    <property type="entry name" value="RmuC"/>
    <property type="match status" value="1"/>
</dbReference>
<evidence type="ECO:0000256" key="5">
    <source>
        <dbReference type="SAM" id="Coils"/>
    </source>
</evidence>
<reference evidence="7 9" key="2">
    <citation type="submission" date="2019-08" db="EMBL/GenBank/DDBJ databases">
        <title>Complete genome sequences of Francisella adeliensis (FSC1325 and FSC1326).</title>
        <authorList>
            <person name="Ohrman C."/>
            <person name="Uneklint I."/>
            <person name="Vallesi A."/>
            <person name="Karlsson L."/>
            <person name="Sjodin A."/>
        </authorList>
    </citation>
    <scope>NUCLEOTIDE SEQUENCE [LARGE SCALE GENOMIC DNA]</scope>
    <source>
        <strain evidence="7 9">FSC1325</strain>
    </source>
</reference>
<gene>
    <name evidence="7" type="primary">rmuC</name>
    <name evidence="6" type="ORF">CDH04_03040</name>
    <name evidence="7" type="ORF">FZC43_03040</name>
</gene>
<keyword evidence="3 5" id="KW-0175">Coiled coil</keyword>